<feature type="transmembrane region" description="Helical" evidence="1">
    <location>
        <begin position="15"/>
        <end position="35"/>
    </location>
</feature>
<proteinExistence type="predicted"/>
<evidence type="ECO:0000313" key="2">
    <source>
        <dbReference type="EMBL" id="KAH7943709.1"/>
    </source>
</evidence>
<comment type="caution">
    <text evidence="2">The sequence shown here is derived from an EMBL/GenBank/DDBJ whole genome shotgun (WGS) entry which is preliminary data.</text>
</comment>
<keyword evidence="1" id="KW-0812">Transmembrane</keyword>
<organism evidence="2 3">
    <name type="scientific">Rhipicephalus sanguineus</name>
    <name type="common">Brown dog tick</name>
    <name type="synonym">Ixodes sanguineus</name>
    <dbReference type="NCBI Taxonomy" id="34632"/>
    <lineage>
        <taxon>Eukaryota</taxon>
        <taxon>Metazoa</taxon>
        <taxon>Ecdysozoa</taxon>
        <taxon>Arthropoda</taxon>
        <taxon>Chelicerata</taxon>
        <taxon>Arachnida</taxon>
        <taxon>Acari</taxon>
        <taxon>Parasitiformes</taxon>
        <taxon>Ixodida</taxon>
        <taxon>Ixodoidea</taxon>
        <taxon>Ixodidae</taxon>
        <taxon>Rhipicephalinae</taxon>
        <taxon>Rhipicephalus</taxon>
        <taxon>Rhipicephalus</taxon>
    </lineage>
</organism>
<keyword evidence="3" id="KW-1185">Reference proteome</keyword>
<reference evidence="2" key="2">
    <citation type="submission" date="2021-09" db="EMBL/GenBank/DDBJ databases">
        <authorList>
            <person name="Jia N."/>
            <person name="Wang J."/>
            <person name="Shi W."/>
            <person name="Du L."/>
            <person name="Sun Y."/>
            <person name="Zhan W."/>
            <person name="Jiang J."/>
            <person name="Wang Q."/>
            <person name="Zhang B."/>
            <person name="Ji P."/>
            <person name="Sakyi L.B."/>
            <person name="Cui X."/>
            <person name="Yuan T."/>
            <person name="Jiang B."/>
            <person name="Yang W."/>
            <person name="Lam T.T.-Y."/>
            <person name="Chang Q."/>
            <person name="Ding S."/>
            <person name="Wang X."/>
            <person name="Zhu J."/>
            <person name="Ruan X."/>
            <person name="Zhao L."/>
            <person name="Wei J."/>
            <person name="Que T."/>
            <person name="Du C."/>
            <person name="Cheng J."/>
            <person name="Dai P."/>
            <person name="Han X."/>
            <person name="Huang E."/>
            <person name="Gao Y."/>
            <person name="Liu J."/>
            <person name="Shao H."/>
            <person name="Ye R."/>
            <person name="Li L."/>
            <person name="Wei W."/>
            <person name="Wang X."/>
            <person name="Wang C."/>
            <person name="Huo Q."/>
            <person name="Li W."/>
            <person name="Guo W."/>
            <person name="Chen H."/>
            <person name="Chen S."/>
            <person name="Zhou L."/>
            <person name="Zhou L."/>
            <person name="Ni X."/>
            <person name="Tian J."/>
            <person name="Zhou Y."/>
            <person name="Sheng Y."/>
            <person name="Liu T."/>
            <person name="Pan Y."/>
            <person name="Xia L."/>
            <person name="Li J."/>
            <person name="Zhao F."/>
            <person name="Cao W."/>
        </authorList>
    </citation>
    <scope>NUCLEOTIDE SEQUENCE</scope>
    <source>
        <strain evidence="2">Rsan-2018</strain>
        <tissue evidence="2">Larvae</tissue>
    </source>
</reference>
<dbReference type="Proteomes" id="UP000821837">
    <property type="component" value="Unassembled WGS sequence"/>
</dbReference>
<dbReference type="EMBL" id="JABSTV010001253">
    <property type="protein sequence ID" value="KAH7943709.1"/>
    <property type="molecule type" value="Genomic_DNA"/>
</dbReference>
<feature type="transmembrane region" description="Helical" evidence="1">
    <location>
        <begin position="117"/>
        <end position="136"/>
    </location>
</feature>
<sequence length="149" mass="17298">MECPVFFSQNIVEGVLGILLAGLVVYVALLPVYFLRYTWEEIVSILFACGIAYVCLLAVYYVRVAGLIVYITLLAVYFVRVAGYSRNSFSRVVWQFYVVFFWRMFIAKILHNFERTGIHQFFIIPSFIFGVIRVALKVNIGHFTIRKED</sequence>
<reference evidence="2" key="1">
    <citation type="journal article" date="2020" name="Cell">
        <title>Large-Scale Comparative Analyses of Tick Genomes Elucidate Their Genetic Diversity and Vector Capacities.</title>
        <authorList>
            <consortium name="Tick Genome and Microbiome Consortium (TIGMIC)"/>
            <person name="Jia N."/>
            <person name="Wang J."/>
            <person name="Shi W."/>
            <person name="Du L."/>
            <person name="Sun Y."/>
            <person name="Zhan W."/>
            <person name="Jiang J.F."/>
            <person name="Wang Q."/>
            <person name="Zhang B."/>
            <person name="Ji P."/>
            <person name="Bell-Sakyi L."/>
            <person name="Cui X.M."/>
            <person name="Yuan T.T."/>
            <person name="Jiang B.G."/>
            <person name="Yang W.F."/>
            <person name="Lam T.T."/>
            <person name="Chang Q.C."/>
            <person name="Ding S.J."/>
            <person name="Wang X.J."/>
            <person name="Zhu J.G."/>
            <person name="Ruan X.D."/>
            <person name="Zhao L."/>
            <person name="Wei J.T."/>
            <person name="Ye R.Z."/>
            <person name="Que T.C."/>
            <person name="Du C.H."/>
            <person name="Zhou Y.H."/>
            <person name="Cheng J.X."/>
            <person name="Dai P.F."/>
            <person name="Guo W.B."/>
            <person name="Han X.H."/>
            <person name="Huang E.J."/>
            <person name="Li L.F."/>
            <person name="Wei W."/>
            <person name="Gao Y.C."/>
            <person name="Liu J.Z."/>
            <person name="Shao H.Z."/>
            <person name="Wang X."/>
            <person name="Wang C.C."/>
            <person name="Yang T.C."/>
            <person name="Huo Q.B."/>
            <person name="Li W."/>
            <person name="Chen H.Y."/>
            <person name="Chen S.E."/>
            <person name="Zhou L.G."/>
            <person name="Ni X.B."/>
            <person name="Tian J.H."/>
            <person name="Sheng Y."/>
            <person name="Liu T."/>
            <person name="Pan Y.S."/>
            <person name="Xia L.Y."/>
            <person name="Li J."/>
            <person name="Zhao F."/>
            <person name="Cao W.C."/>
        </authorList>
    </citation>
    <scope>NUCLEOTIDE SEQUENCE</scope>
    <source>
        <strain evidence="2">Rsan-2018</strain>
    </source>
</reference>
<evidence type="ECO:0000256" key="1">
    <source>
        <dbReference type="SAM" id="Phobius"/>
    </source>
</evidence>
<name>A0A9D4PIZ1_RHISA</name>
<gene>
    <name evidence="2" type="ORF">HPB52_010179</name>
</gene>
<feature type="transmembrane region" description="Helical" evidence="1">
    <location>
        <begin position="42"/>
        <end position="61"/>
    </location>
</feature>
<feature type="transmembrane region" description="Helical" evidence="1">
    <location>
        <begin position="92"/>
        <end position="111"/>
    </location>
</feature>
<keyword evidence="1" id="KW-1133">Transmembrane helix</keyword>
<protein>
    <submittedName>
        <fullName evidence="2">Uncharacterized protein</fullName>
    </submittedName>
</protein>
<evidence type="ECO:0000313" key="3">
    <source>
        <dbReference type="Proteomes" id="UP000821837"/>
    </source>
</evidence>
<keyword evidence="1" id="KW-0472">Membrane</keyword>
<feature type="transmembrane region" description="Helical" evidence="1">
    <location>
        <begin position="67"/>
        <end position="85"/>
    </location>
</feature>
<dbReference type="AlphaFoldDB" id="A0A9D4PIZ1"/>
<accession>A0A9D4PIZ1</accession>